<dbReference type="InterPro" id="IPR001680">
    <property type="entry name" value="WD40_rpt"/>
</dbReference>
<keyword evidence="4" id="KW-0853">WD repeat</keyword>
<dbReference type="PANTHER" id="PTHR12442">
    <property type="entry name" value="DYNEIN INTERMEDIATE CHAIN"/>
    <property type="match status" value="1"/>
</dbReference>
<dbReference type="GO" id="GO:0005874">
    <property type="term" value="C:microtubule"/>
    <property type="evidence" value="ECO:0007669"/>
    <property type="project" value="UniProtKB-KW"/>
</dbReference>
<feature type="compositionally biased region" description="Acidic residues" evidence="11">
    <location>
        <begin position="131"/>
        <end position="142"/>
    </location>
</feature>
<feature type="region of interest" description="Disordered" evidence="11">
    <location>
        <begin position="162"/>
        <end position="184"/>
    </location>
</feature>
<evidence type="ECO:0000256" key="10">
    <source>
        <dbReference type="ARBA" id="ARBA00023273"/>
    </source>
</evidence>
<feature type="region of interest" description="Disordered" evidence="11">
    <location>
        <begin position="1"/>
        <end position="31"/>
    </location>
</feature>
<dbReference type="InterPro" id="IPR015943">
    <property type="entry name" value="WD40/YVTN_repeat-like_dom_sf"/>
</dbReference>
<keyword evidence="5" id="KW-0493">Microtubule</keyword>
<protein>
    <recommendedName>
        <fullName evidence="13">Dynein intermediate chain 1, axonemal</fullName>
    </recommendedName>
</protein>
<dbReference type="PANTHER" id="PTHR12442:SF11">
    <property type="entry name" value="DYNEIN AXONEMAL INTERMEDIATE CHAIN 1"/>
    <property type="match status" value="1"/>
</dbReference>
<evidence type="ECO:0000256" key="9">
    <source>
        <dbReference type="ARBA" id="ARBA00023212"/>
    </source>
</evidence>
<dbReference type="SUPFAM" id="SSF50978">
    <property type="entry name" value="WD40 repeat-like"/>
    <property type="match status" value="1"/>
</dbReference>
<name>A0A0G4HQU8_9ALVE</name>
<evidence type="ECO:0000256" key="5">
    <source>
        <dbReference type="ARBA" id="ARBA00022701"/>
    </source>
</evidence>
<proteinExistence type="inferred from homology"/>
<dbReference type="GO" id="GO:0036158">
    <property type="term" value="P:outer dynein arm assembly"/>
    <property type="evidence" value="ECO:0007669"/>
    <property type="project" value="TreeGrafter"/>
</dbReference>
<evidence type="ECO:0000256" key="11">
    <source>
        <dbReference type="SAM" id="MobiDB-lite"/>
    </source>
</evidence>
<dbReference type="Pfam" id="PF00400">
    <property type="entry name" value="WD40"/>
    <property type="match status" value="1"/>
</dbReference>
<keyword evidence="9" id="KW-0206">Cytoskeleton</keyword>
<keyword evidence="3" id="KW-0963">Cytoplasm</keyword>
<reference evidence="12" key="1">
    <citation type="submission" date="2014-11" db="EMBL/GenBank/DDBJ databases">
        <authorList>
            <person name="Otto D Thomas"/>
            <person name="Naeem Raeece"/>
        </authorList>
    </citation>
    <scope>NUCLEOTIDE SEQUENCE</scope>
</reference>
<gene>
    <name evidence="12" type="ORF">Cvel_30473</name>
</gene>
<feature type="compositionally biased region" description="Gly residues" evidence="11">
    <location>
        <begin position="10"/>
        <end position="19"/>
    </location>
</feature>
<dbReference type="GO" id="GO:0045503">
    <property type="term" value="F:dynein light chain binding"/>
    <property type="evidence" value="ECO:0007669"/>
    <property type="project" value="TreeGrafter"/>
</dbReference>
<evidence type="ECO:0000256" key="8">
    <source>
        <dbReference type="ARBA" id="ARBA00023175"/>
    </source>
</evidence>
<evidence type="ECO:0000256" key="6">
    <source>
        <dbReference type="ARBA" id="ARBA00022737"/>
    </source>
</evidence>
<evidence type="ECO:0000256" key="7">
    <source>
        <dbReference type="ARBA" id="ARBA00023017"/>
    </source>
</evidence>
<feature type="region of interest" description="Disordered" evidence="11">
    <location>
        <begin position="205"/>
        <end position="237"/>
    </location>
</feature>
<dbReference type="EMBL" id="CDMZ01003548">
    <property type="protein sequence ID" value="CEM46769.1"/>
    <property type="molecule type" value="Genomic_DNA"/>
</dbReference>
<dbReference type="GO" id="GO:0045504">
    <property type="term" value="F:dynein heavy chain binding"/>
    <property type="evidence" value="ECO:0007669"/>
    <property type="project" value="TreeGrafter"/>
</dbReference>
<dbReference type="Gene3D" id="2.130.10.10">
    <property type="entry name" value="YVTN repeat-like/Quinoprotein amine dehydrogenase"/>
    <property type="match status" value="1"/>
</dbReference>
<dbReference type="SMART" id="SM00320">
    <property type="entry name" value="WD40"/>
    <property type="match status" value="3"/>
</dbReference>
<comment type="subcellular location">
    <subcellularLocation>
        <location evidence="1">Cytoplasm</location>
        <location evidence="1">Cytoskeleton</location>
        <location evidence="1">Cilium axoneme</location>
    </subcellularLocation>
</comment>
<dbReference type="GO" id="GO:0003341">
    <property type="term" value="P:cilium movement"/>
    <property type="evidence" value="ECO:0007669"/>
    <property type="project" value="TreeGrafter"/>
</dbReference>
<evidence type="ECO:0000256" key="4">
    <source>
        <dbReference type="ARBA" id="ARBA00022574"/>
    </source>
</evidence>
<keyword evidence="10" id="KW-0966">Cell projection</keyword>
<dbReference type="AlphaFoldDB" id="A0A0G4HQU8"/>
<keyword evidence="7" id="KW-0243">Dynein</keyword>
<feature type="region of interest" description="Disordered" evidence="11">
    <location>
        <begin position="108"/>
        <end position="147"/>
    </location>
</feature>
<evidence type="ECO:0000256" key="2">
    <source>
        <dbReference type="ARBA" id="ARBA00011059"/>
    </source>
</evidence>
<dbReference type="InterPro" id="IPR050687">
    <property type="entry name" value="Dynein_IC"/>
</dbReference>
<evidence type="ECO:0008006" key="13">
    <source>
        <dbReference type="Google" id="ProtNLM"/>
    </source>
</evidence>
<evidence type="ECO:0000256" key="1">
    <source>
        <dbReference type="ARBA" id="ARBA00004430"/>
    </source>
</evidence>
<dbReference type="PhylomeDB" id="A0A0G4HQU8"/>
<dbReference type="GO" id="GO:0036157">
    <property type="term" value="C:outer dynein arm"/>
    <property type="evidence" value="ECO:0007669"/>
    <property type="project" value="TreeGrafter"/>
</dbReference>
<dbReference type="VEuPathDB" id="CryptoDB:Cvel_30473"/>
<sequence length="508" mass="57477">MPPKPAGKAKPGGGAGHDGGGQDDEMGDNFDANVPVVLHVEPKDQVKGLNKEDLEKELNRVLYPQNPQAPQNFTEFSYKERGYKKDDQVEQTVFHLSLEGGVLLEGSDEANEQEEMKKRKEEEMKKKEEAEAVDVEIDEDPDSKDNTKRLLRSQFRFSDRASQTFNPTLKSRGIMTEPPPTSRFTSTVTQWAIFDRYMEDILEAQQRESNESKAKRKEGEEEKEKGDKKETKKKQDPLYSGEMRHALKIMERLVNQNAENEIYMDFKYFEDLSDEFREGDGTLLPLWRFASEKTKRKQVTAIAWSPKYPDLFAVGLGSYDFLKQGGGVVCCYTLKNTTHPEYLFNVEAGVCSLDWHPAYAQLLCVGLYDGTVLVFDVQSGSKRPLYASSVKSKKHTDPVWEVRWNNDETSANLNFYSVSSDGRVSSWSLMKKALEPDEVMELKLAPSPSAPAEEEEISLSGLAGGTCLDFSPFHDHLFVVGTEEGRIHKCSKAYSGQYLETYDGQSVR</sequence>
<keyword evidence="8" id="KW-0505">Motor protein</keyword>
<keyword evidence="6" id="KW-0677">Repeat</keyword>
<organism evidence="12">
    <name type="scientific">Chromera velia CCMP2878</name>
    <dbReference type="NCBI Taxonomy" id="1169474"/>
    <lineage>
        <taxon>Eukaryota</taxon>
        <taxon>Sar</taxon>
        <taxon>Alveolata</taxon>
        <taxon>Colpodellida</taxon>
        <taxon>Chromeraceae</taxon>
        <taxon>Chromera</taxon>
    </lineage>
</organism>
<evidence type="ECO:0000313" key="12">
    <source>
        <dbReference type="EMBL" id="CEM46769.1"/>
    </source>
</evidence>
<evidence type="ECO:0000256" key="3">
    <source>
        <dbReference type="ARBA" id="ARBA00022490"/>
    </source>
</evidence>
<accession>A0A0G4HQU8</accession>
<comment type="similarity">
    <text evidence="2">Belongs to the dynein intermediate chain family.</text>
</comment>
<dbReference type="InterPro" id="IPR036322">
    <property type="entry name" value="WD40_repeat_dom_sf"/>
</dbReference>
<feature type="compositionally biased region" description="Basic and acidic residues" evidence="11">
    <location>
        <begin position="114"/>
        <end position="130"/>
    </location>
</feature>